<protein>
    <submittedName>
        <fullName evidence="3">Abortive infection protein</fullName>
    </submittedName>
</protein>
<evidence type="ECO:0000313" key="4">
    <source>
        <dbReference type="Proteomes" id="UP000214975"/>
    </source>
</evidence>
<dbReference type="Proteomes" id="UP000214975">
    <property type="component" value="Chromosome"/>
</dbReference>
<dbReference type="InterPro" id="IPR003675">
    <property type="entry name" value="Rce1/LyrA-like_dom"/>
</dbReference>
<feature type="transmembrane region" description="Helical" evidence="1">
    <location>
        <begin position="229"/>
        <end position="251"/>
    </location>
</feature>
<dbReference type="Pfam" id="PF02517">
    <property type="entry name" value="Rce1-like"/>
    <property type="match status" value="1"/>
</dbReference>
<sequence>MIKGKELTKIILTVYAFIAIVFSIIYIIKIFILKYNNLYLTTMTNYGIQLLMLVLALYLLNKFNYIKYVKFTLKSFFELVAYTMLLIILIIVLSNAFYIGHYFVWNTGSSMTILFQNFYFVLVALEEEYLFRVVLYYKVLETIVLKNKALKLIIAILLTNAIFSMSHFPIAYLVHHGNMNITYFLNVFISGIIASYLYLRTGNIYIAFAMHFVGDARIIELYPYNRLPIYVYFIDNMMVVSVIIIEIYSICKYFYNKKIYGIENFNLK</sequence>
<keyword evidence="1" id="KW-1133">Transmembrane helix</keyword>
<dbReference type="EMBL" id="CP016893">
    <property type="protein sequence ID" value="AST59192.1"/>
    <property type="molecule type" value="Genomic_DNA"/>
</dbReference>
<evidence type="ECO:0000259" key="2">
    <source>
        <dbReference type="Pfam" id="PF02517"/>
    </source>
</evidence>
<dbReference type="GO" id="GO:0080120">
    <property type="term" value="P:CAAX-box protein maturation"/>
    <property type="evidence" value="ECO:0007669"/>
    <property type="project" value="UniProtKB-ARBA"/>
</dbReference>
<accession>A0A223I388</accession>
<evidence type="ECO:0000256" key="1">
    <source>
        <dbReference type="SAM" id="Phobius"/>
    </source>
</evidence>
<keyword evidence="1" id="KW-0472">Membrane</keyword>
<keyword evidence="1" id="KW-0812">Transmembrane</keyword>
<feature type="transmembrane region" description="Helical" evidence="1">
    <location>
        <begin position="79"/>
        <end position="98"/>
    </location>
</feature>
<evidence type="ECO:0000313" key="3">
    <source>
        <dbReference type="EMBL" id="AST59192.1"/>
    </source>
</evidence>
<feature type="transmembrane region" description="Helical" evidence="1">
    <location>
        <begin position="181"/>
        <end position="199"/>
    </location>
</feature>
<gene>
    <name evidence="3" type="ORF">Thert_03476</name>
</gene>
<feature type="transmembrane region" description="Helical" evidence="1">
    <location>
        <begin position="12"/>
        <end position="32"/>
    </location>
</feature>
<feature type="domain" description="CAAX prenyl protease 2/Lysostaphin resistance protein A-like" evidence="2">
    <location>
        <begin position="113"/>
        <end position="215"/>
    </location>
</feature>
<organism evidence="3 4">
    <name type="scientific">Thermoanaerobacterium thermosaccharolyticum</name>
    <name type="common">Clostridium thermosaccharolyticum</name>
    <dbReference type="NCBI Taxonomy" id="1517"/>
    <lineage>
        <taxon>Bacteria</taxon>
        <taxon>Bacillati</taxon>
        <taxon>Bacillota</taxon>
        <taxon>Clostridia</taxon>
        <taxon>Thermoanaerobacterales</taxon>
        <taxon>Thermoanaerobacteraceae</taxon>
        <taxon>Thermoanaerobacterium</taxon>
    </lineage>
</organism>
<feature type="transmembrane region" description="Helical" evidence="1">
    <location>
        <begin position="38"/>
        <end position="59"/>
    </location>
</feature>
<dbReference type="GO" id="GO:0004175">
    <property type="term" value="F:endopeptidase activity"/>
    <property type="evidence" value="ECO:0007669"/>
    <property type="project" value="UniProtKB-ARBA"/>
</dbReference>
<reference evidence="3 4" key="1">
    <citation type="submission" date="2016-08" db="EMBL/GenBank/DDBJ databases">
        <title>A novel genetic cassette of butanologenic Thermoanaerobacterium thermosaccharolyticum that directly convert cellulose to butanol.</title>
        <authorList>
            <person name="Li T."/>
            <person name="He J."/>
        </authorList>
    </citation>
    <scope>NUCLEOTIDE SEQUENCE [LARGE SCALE GENOMIC DNA]</scope>
    <source>
        <strain evidence="3 4">TG57</strain>
    </source>
</reference>
<dbReference type="AlphaFoldDB" id="A0A223I388"/>
<feature type="transmembrane region" description="Helical" evidence="1">
    <location>
        <begin position="149"/>
        <end position="175"/>
    </location>
</feature>
<name>A0A223I388_THETR</name>
<dbReference type="RefSeq" id="WP_094398094.1">
    <property type="nucleotide sequence ID" value="NZ_CP016893.1"/>
</dbReference>
<proteinExistence type="predicted"/>